<evidence type="ECO:0000313" key="2">
    <source>
        <dbReference type="Proteomes" id="UP000240206"/>
    </source>
</evidence>
<comment type="caution">
    <text evidence="1">The sequence shown here is derived from an EMBL/GenBank/DDBJ whole genome shotgun (WGS) entry which is preliminary data.</text>
</comment>
<sequence>MQLIVNGIFEARDAERLCFPATERNREAIALVLEPLLPQAGLVLEIASGSGEHLCYLQQRFSSSHPDLRWRGSDPEPAHRASIAAWAKHFGLAAMAAPLELDAMAAHWPNLGEQPALLLCINMIHIAPWAATEGLFVHGAQLLLPGNLLVLYGPFREVGLPLSPSNQAFDNSLQERDPSWGLRCLGEVSSLAQHHGFELFGRWPMPANNLTVAFQRC</sequence>
<organism evidence="1 2">
    <name type="scientific">Synechococcus lacustris str. Tous</name>
    <dbReference type="NCBI Taxonomy" id="1910958"/>
    <lineage>
        <taxon>Bacteria</taxon>
        <taxon>Bacillati</taxon>
        <taxon>Cyanobacteriota</taxon>
        <taxon>Cyanophyceae</taxon>
        <taxon>Synechococcales</taxon>
        <taxon>Synechococcaceae</taxon>
        <taxon>Synechococcus</taxon>
    </lineage>
</organism>
<accession>A0A2P7EE17</accession>
<dbReference type="PANTHER" id="PTHR20974">
    <property type="entry name" value="UPF0585 PROTEIN CG18661"/>
    <property type="match status" value="1"/>
</dbReference>
<gene>
    <name evidence="1" type="ORF">C7K08_07740</name>
</gene>
<keyword evidence="1" id="KW-0808">Transferase</keyword>
<reference evidence="2" key="1">
    <citation type="submission" date="2018-03" db="EMBL/GenBank/DDBJ databases">
        <title>Ecological and genomic features of two cosmopolitan and abundant freshwater picocyanobacteria.</title>
        <authorList>
            <person name="Cabello-Yeves P.J."/>
            <person name="Picazo A."/>
            <person name="Camacho A."/>
            <person name="Callieri C."/>
            <person name="Rosselli R."/>
            <person name="Roda-Garcia J."/>
            <person name="Coutinho F.H."/>
            <person name="Rodriguez-Valera F."/>
        </authorList>
    </citation>
    <scope>NUCLEOTIDE SEQUENCE [LARGE SCALE GENOMIC DNA]</scope>
    <source>
        <strain evidence="2">Tous</strain>
    </source>
</reference>
<proteinExistence type="predicted"/>
<dbReference type="PANTHER" id="PTHR20974:SF0">
    <property type="entry name" value="UPF0585 PROTEIN CG18661"/>
    <property type="match status" value="1"/>
</dbReference>
<dbReference type="STRING" id="1910958.BTM30_01895"/>
<keyword evidence="2" id="KW-1185">Reference proteome</keyword>
<dbReference type="EMBL" id="PXVC01000031">
    <property type="protein sequence ID" value="PSI01473.1"/>
    <property type="molecule type" value="Genomic_DNA"/>
</dbReference>
<keyword evidence="1" id="KW-0489">Methyltransferase</keyword>
<protein>
    <submittedName>
        <fullName evidence="1">SAM-dependent methyltransferase</fullName>
    </submittedName>
</protein>
<dbReference type="GO" id="GO:0008168">
    <property type="term" value="F:methyltransferase activity"/>
    <property type="evidence" value="ECO:0007669"/>
    <property type="project" value="UniProtKB-KW"/>
</dbReference>
<dbReference type="Proteomes" id="UP000240206">
    <property type="component" value="Unassembled WGS sequence"/>
</dbReference>
<dbReference type="GO" id="GO:0032259">
    <property type="term" value="P:methylation"/>
    <property type="evidence" value="ECO:0007669"/>
    <property type="project" value="UniProtKB-KW"/>
</dbReference>
<dbReference type="Pfam" id="PF06080">
    <property type="entry name" value="DUF938"/>
    <property type="match status" value="1"/>
</dbReference>
<dbReference type="InterPro" id="IPR029063">
    <property type="entry name" value="SAM-dependent_MTases_sf"/>
</dbReference>
<dbReference type="InterPro" id="IPR010342">
    <property type="entry name" value="DUF938"/>
</dbReference>
<dbReference type="SUPFAM" id="SSF53335">
    <property type="entry name" value="S-adenosyl-L-methionine-dependent methyltransferases"/>
    <property type="match status" value="1"/>
</dbReference>
<dbReference type="AlphaFoldDB" id="A0A2P7EE17"/>
<name>A0A2P7EE17_9SYNE</name>
<dbReference type="Gene3D" id="3.40.50.150">
    <property type="entry name" value="Vaccinia Virus protein VP39"/>
    <property type="match status" value="1"/>
</dbReference>
<evidence type="ECO:0000313" key="1">
    <source>
        <dbReference type="EMBL" id="PSI01473.1"/>
    </source>
</evidence>